<evidence type="ECO:0000313" key="2">
    <source>
        <dbReference type="Proteomes" id="UP001165489"/>
    </source>
</evidence>
<protein>
    <submittedName>
        <fullName evidence="1">DUF4221 domain-containing protein</fullName>
    </submittedName>
</protein>
<proteinExistence type="predicted"/>
<keyword evidence="2" id="KW-1185">Reference proteome</keyword>
<name>A0ABS9UXG2_9BACT</name>
<reference evidence="1" key="1">
    <citation type="submission" date="2022-03" db="EMBL/GenBank/DDBJ databases">
        <title>De novo assembled genomes of Belliella spp. (Cyclobacteriaceae) strains.</title>
        <authorList>
            <person name="Szabo A."/>
            <person name="Korponai K."/>
            <person name="Felfoldi T."/>
        </authorList>
    </citation>
    <scope>NUCLEOTIDE SEQUENCE</scope>
    <source>
        <strain evidence="1">DSM 111904</strain>
    </source>
</reference>
<organism evidence="1 2">
    <name type="scientific">Belliella filtrata</name>
    <dbReference type="NCBI Taxonomy" id="2923435"/>
    <lineage>
        <taxon>Bacteria</taxon>
        <taxon>Pseudomonadati</taxon>
        <taxon>Bacteroidota</taxon>
        <taxon>Cytophagia</taxon>
        <taxon>Cytophagales</taxon>
        <taxon>Cyclobacteriaceae</taxon>
        <taxon>Belliella</taxon>
    </lineage>
</organism>
<evidence type="ECO:0000313" key="1">
    <source>
        <dbReference type="EMBL" id="MCH7408858.1"/>
    </source>
</evidence>
<accession>A0ABS9UXG2</accession>
<comment type="caution">
    <text evidence="1">The sequence shown here is derived from an EMBL/GenBank/DDBJ whole genome shotgun (WGS) entry which is preliminary data.</text>
</comment>
<dbReference type="Proteomes" id="UP001165489">
    <property type="component" value="Unassembled WGS sequence"/>
</dbReference>
<gene>
    <name evidence="1" type="ORF">MM239_05590</name>
</gene>
<dbReference type="Pfam" id="PF13970">
    <property type="entry name" value="DUF4221"/>
    <property type="match status" value="1"/>
</dbReference>
<dbReference type="InterPro" id="IPR025316">
    <property type="entry name" value="DUF4221"/>
</dbReference>
<dbReference type="EMBL" id="JAKZGP010000009">
    <property type="protein sequence ID" value="MCH7408858.1"/>
    <property type="molecule type" value="Genomic_DNA"/>
</dbReference>
<sequence length="252" mass="30081">MNEESFNVSHIGAGSYTPLFLEGNEIFGAQPFLMAHHQMKKSDIQKQHLLYSFNLLTSKFQWQNVFYKENYWDQGKKLSYFAWARRENKIYISPYYDHEIQVYDNDSKEITLRKEVKSKYVNKFNFVDELPGSSEEAVLNTIGSDQYEIFLYDKYRDVFYRIFLPGYEPQESLEIEKLRMLERSRPITGIMILDKDLNTLAEHVFDEFEVHSSDNFLVGRQGLYVSTNNMNRDDFSDDYFRYKILKVNLDEK</sequence>
<dbReference type="RefSeq" id="WP_241347220.1">
    <property type="nucleotide sequence ID" value="NZ_JAKZGP010000009.1"/>
</dbReference>